<organism evidence="2 3">
    <name type="scientific">Apiospora saccharicola</name>
    <dbReference type="NCBI Taxonomy" id="335842"/>
    <lineage>
        <taxon>Eukaryota</taxon>
        <taxon>Fungi</taxon>
        <taxon>Dikarya</taxon>
        <taxon>Ascomycota</taxon>
        <taxon>Pezizomycotina</taxon>
        <taxon>Sordariomycetes</taxon>
        <taxon>Xylariomycetidae</taxon>
        <taxon>Amphisphaeriales</taxon>
        <taxon>Apiosporaceae</taxon>
        <taxon>Apiospora</taxon>
    </lineage>
</organism>
<comment type="caution">
    <text evidence="2">The sequence shown here is derived from an EMBL/GenBank/DDBJ whole genome shotgun (WGS) entry which is preliminary data.</text>
</comment>
<keyword evidence="3" id="KW-1185">Reference proteome</keyword>
<proteinExistence type="predicted"/>
<evidence type="ECO:0000256" key="1">
    <source>
        <dbReference type="SAM" id="MobiDB-lite"/>
    </source>
</evidence>
<feature type="compositionally biased region" description="Basic and acidic residues" evidence="1">
    <location>
        <begin position="1"/>
        <end position="12"/>
    </location>
</feature>
<evidence type="ECO:0000313" key="2">
    <source>
        <dbReference type="EMBL" id="KAK8057920.1"/>
    </source>
</evidence>
<accession>A0ABR1UIM7</accession>
<sequence length="305" mass="34109">MSPQSKDLKDSDLSGAPNSQTLFHLVPTTGSSLGYEAFRCPQNQPFLSESRQKDPSGRFQMGFEIGYHVPATARGRVITQLGRNADIDLPDGSMSRIRHAVFEFCPKTDGIFIRDRSGQKRSVACKPTNSAPPQDVAAEEKGLLRYGQSYKLKIGPYAFDLVWYITDEAEAKEVVQEGYERSNEEAALEPVCDHPTDYIEPDKICRYPPRVKMNIDFDFDLADILRESAILAQSKFAQVRSGIIPHPEGGKDICVAIKGLFPCARGSEESQESEIARAQIRNEAKILMPPKHVSSLYPVWFIPFH</sequence>
<dbReference type="EMBL" id="JAQQWM010000007">
    <property type="protein sequence ID" value="KAK8057920.1"/>
    <property type="molecule type" value="Genomic_DNA"/>
</dbReference>
<feature type="region of interest" description="Disordered" evidence="1">
    <location>
        <begin position="1"/>
        <end position="21"/>
    </location>
</feature>
<reference evidence="2 3" key="1">
    <citation type="submission" date="2023-01" db="EMBL/GenBank/DDBJ databases">
        <title>Analysis of 21 Apiospora genomes using comparative genomics revels a genus with tremendous synthesis potential of carbohydrate active enzymes and secondary metabolites.</title>
        <authorList>
            <person name="Sorensen T."/>
        </authorList>
    </citation>
    <scope>NUCLEOTIDE SEQUENCE [LARGE SCALE GENOMIC DNA]</scope>
    <source>
        <strain evidence="2 3">CBS 83171</strain>
    </source>
</reference>
<evidence type="ECO:0000313" key="3">
    <source>
        <dbReference type="Proteomes" id="UP001446871"/>
    </source>
</evidence>
<gene>
    <name evidence="2" type="ORF">PG996_011857</name>
</gene>
<protein>
    <recommendedName>
        <fullName evidence="4">FHA domain-containing protein</fullName>
    </recommendedName>
</protein>
<dbReference type="Proteomes" id="UP001446871">
    <property type="component" value="Unassembled WGS sequence"/>
</dbReference>
<name>A0ABR1UIM7_9PEZI</name>
<evidence type="ECO:0008006" key="4">
    <source>
        <dbReference type="Google" id="ProtNLM"/>
    </source>
</evidence>